<dbReference type="EMBL" id="BMSV01000007">
    <property type="protein sequence ID" value="GGQ15203.1"/>
    <property type="molecule type" value="Genomic_DNA"/>
</dbReference>
<feature type="compositionally biased region" description="Pro residues" evidence="1">
    <location>
        <begin position="76"/>
        <end position="86"/>
    </location>
</feature>
<name>A0A918B1I5_9ACTN</name>
<dbReference type="Proteomes" id="UP000654123">
    <property type="component" value="Unassembled WGS sequence"/>
</dbReference>
<keyword evidence="3" id="KW-1185">Reference proteome</keyword>
<organism evidence="2 3">
    <name type="scientific">Streptomyces roseolilacinus</name>
    <dbReference type="NCBI Taxonomy" id="66904"/>
    <lineage>
        <taxon>Bacteria</taxon>
        <taxon>Bacillati</taxon>
        <taxon>Actinomycetota</taxon>
        <taxon>Actinomycetes</taxon>
        <taxon>Kitasatosporales</taxon>
        <taxon>Streptomycetaceae</taxon>
        <taxon>Streptomyces</taxon>
    </lineage>
</organism>
<reference evidence="2" key="2">
    <citation type="submission" date="2020-09" db="EMBL/GenBank/DDBJ databases">
        <authorList>
            <person name="Sun Q."/>
            <person name="Ohkuma M."/>
        </authorList>
    </citation>
    <scope>NUCLEOTIDE SEQUENCE</scope>
    <source>
        <strain evidence="2">JCM 4335</strain>
    </source>
</reference>
<evidence type="ECO:0000313" key="2">
    <source>
        <dbReference type="EMBL" id="GGQ15203.1"/>
    </source>
</evidence>
<evidence type="ECO:0000313" key="3">
    <source>
        <dbReference type="Proteomes" id="UP000654123"/>
    </source>
</evidence>
<accession>A0A918B1I5</accession>
<comment type="caution">
    <text evidence="2">The sequence shown here is derived from an EMBL/GenBank/DDBJ whole genome shotgun (WGS) entry which is preliminary data.</text>
</comment>
<reference evidence="2" key="1">
    <citation type="journal article" date="2014" name="Int. J. Syst. Evol. Microbiol.">
        <title>Complete genome sequence of Corynebacterium casei LMG S-19264T (=DSM 44701T), isolated from a smear-ripened cheese.</title>
        <authorList>
            <consortium name="US DOE Joint Genome Institute (JGI-PGF)"/>
            <person name="Walter F."/>
            <person name="Albersmeier A."/>
            <person name="Kalinowski J."/>
            <person name="Ruckert C."/>
        </authorList>
    </citation>
    <scope>NUCLEOTIDE SEQUENCE</scope>
    <source>
        <strain evidence="2">JCM 4335</strain>
    </source>
</reference>
<feature type="region of interest" description="Disordered" evidence="1">
    <location>
        <begin position="75"/>
        <end position="95"/>
    </location>
</feature>
<evidence type="ECO:0000256" key="1">
    <source>
        <dbReference type="SAM" id="MobiDB-lite"/>
    </source>
</evidence>
<feature type="region of interest" description="Disordered" evidence="1">
    <location>
        <begin position="16"/>
        <end position="62"/>
    </location>
</feature>
<dbReference type="AlphaFoldDB" id="A0A918B1I5"/>
<proteinExistence type="predicted"/>
<sequence>MLMIRFGARTVVLPGDADTATDSDVRFVPDGTNRRSPAGSTAALEPVPVRPHPLPRPTVAHAPWDRRPAVRYPAVRPGPLPGPGPLAEPVAVRRV</sequence>
<protein>
    <submittedName>
        <fullName evidence="2">Uncharacterized protein</fullName>
    </submittedName>
</protein>
<gene>
    <name evidence="2" type="ORF">GCM10010249_37210</name>
</gene>